<name>A0A2M8D7F6_9BACT</name>
<proteinExistence type="predicted"/>
<protein>
    <submittedName>
        <fullName evidence="1">Uncharacterized protein</fullName>
    </submittedName>
</protein>
<comment type="caution">
    <text evidence="1">The sequence shown here is derived from an EMBL/GenBank/DDBJ whole genome shotgun (WGS) entry which is preliminary data.</text>
</comment>
<accession>A0A2M8D7F6</accession>
<organism evidence="1 2">
    <name type="scientific">Candidatus Yonathbacteria bacterium CG_4_9_14_0_8_um_filter_46_47</name>
    <dbReference type="NCBI Taxonomy" id="1975106"/>
    <lineage>
        <taxon>Bacteria</taxon>
        <taxon>Candidatus Yonathiibacteriota</taxon>
    </lineage>
</organism>
<evidence type="ECO:0000313" key="1">
    <source>
        <dbReference type="EMBL" id="PJB83079.1"/>
    </source>
</evidence>
<dbReference type="Proteomes" id="UP000229236">
    <property type="component" value="Unassembled WGS sequence"/>
</dbReference>
<sequence length="87" mass="10224">AGEPIGIPCKDVSAESFNFFHHLVKYRWKMGISTIKSQKTWRNIFMLRINRVVVGMKNIVLIPIFSKRNYRLLSKKRIIGSNLRKSF</sequence>
<evidence type="ECO:0000313" key="2">
    <source>
        <dbReference type="Proteomes" id="UP000229236"/>
    </source>
</evidence>
<dbReference type="AlphaFoldDB" id="A0A2M8D7F6"/>
<reference evidence="2" key="1">
    <citation type="submission" date="2017-09" db="EMBL/GenBank/DDBJ databases">
        <title>Depth-based differentiation of microbial function through sediment-hosted aquifers and enrichment of novel symbionts in the deep terrestrial subsurface.</title>
        <authorList>
            <person name="Probst A.J."/>
            <person name="Ladd B."/>
            <person name="Jarett J.K."/>
            <person name="Geller-Mcgrath D.E."/>
            <person name="Sieber C.M.K."/>
            <person name="Emerson J.B."/>
            <person name="Anantharaman K."/>
            <person name="Thomas B.C."/>
            <person name="Malmstrom R."/>
            <person name="Stieglmeier M."/>
            <person name="Klingl A."/>
            <person name="Woyke T."/>
            <person name="Ryan C.M."/>
            <person name="Banfield J.F."/>
        </authorList>
    </citation>
    <scope>NUCLEOTIDE SEQUENCE [LARGE SCALE GENOMIC DNA]</scope>
</reference>
<feature type="non-terminal residue" evidence="1">
    <location>
        <position position="1"/>
    </location>
</feature>
<gene>
    <name evidence="1" type="ORF">CO088_02260</name>
</gene>
<dbReference type="EMBL" id="PFTM01000041">
    <property type="protein sequence ID" value="PJB83079.1"/>
    <property type="molecule type" value="Genomic_DNA"/>
</dbReference>